<protein>
    <recommendedName>
        <fullName evidence="6">Ribonuclease VapC</fullName>
        <shortName evidence="6">RNase VapC</shortName>
        <ecNumber evidence="6">3.1.-.-</ecNumber>
    </recommendedName>
    <alternativeName>
        <fullName evidence="6">Toxin VapC</fullName>
    </alternativeName>
</protein>
<dbReference type="InterPro" id="IPR002716">
    <property type="entry name" value="PIN_dom"/>
</dbReference>
<dbReference type="InterPro" id="IPR029060">
    <property type="entry name" value="PIN-like_dom_sf"/>
</dbReference>
<keyword evidence="3 6" id="KW-0479">Metal-binding</keyword>
<dbReference type="KEGG" id="fsy:FsymDg_2711"/>
<comment type="similarity">
    <text evidence="6">Belongs to the PINc/VapC protein family.</text>
</comment>
<dbReference type="InterPro" id="IPR022907">
    <property type="entry name" value="VapC_family"/>
</dbReference>
<dbReference type="AlphaFoldDB" id="F8B4T6"/>
<dbReference type="Proteomes" id="UP000001549">
    <property type="component" value="Chromosome"/>
</dbReference>
<feature type="binding site" evidence="6">
    <location>
        <position position="100"/>
    </location>
    <ligand>
        <name>Mg(2+)</name>
        <dbReference type="ChEBI" id="CHEBI:18420"/>
    </ligand>
</feature>
<dbReference type="RefSeq" id="WP_013873972.1">
    <property type="nucleotide sequence ID" value="NC_015656.1"/>
</dbReference>
<keyword evidence="1 6" id="KW-1277">Toxin-antitoxin system</keyword>
<accession>F8B4T6</accession>
<evidence type="ECO:0000256" key="6">
    <source>
        <dbReference type="HAMAP-Rule" id="MF_00265"/>
    </source>
</evidence>
<dbReference type="HAMAP" id="MF_00265">
    <property type="entry name" value="VapC_Nob1"/>
    <property type="match status" value="1"/>
</dbReference>
<keyword evidence="2 6" id="KW-0540">Nuclease</keyword>
<reference evidence="8 9" key="1">
    <citation type="submission" date="2011-05" db="EMBL/GenBank/DDBJ databases">
        <title>Complete sequence of chromosome of Frankia symbiont of Datisca glomerata.</title>
        <authorList>
            <consortium name="US DOE Joint Genome Institute"/>
            <person name="Lucas S."/>
            <person name="Han J."/>
            <person name="Lapidus A."/>
            <person name="Cheng J.-F."/>
            <person name="Goodwin L."/>
            <person name="Pitluck S."/>
            <person name="Peters L."/>
            <person name="Mikhailova N."/>
            <person name="Chertkov O."/>
            <person name="Teshima H."/>
            <person name="Han C."/>
            <person name="Tapia R."/>
            <person name="Land M."/>
            <person name="Hauser L."/>
            <person name="Kyrpides N."/>
            <person name="Ivanova N."/>
            <person name="Pagani I."/>
            <person name="Berry A."/>
            <person name="Pawlowski K."/>
            <person name="Persson T."/>
            <person name="Vanden Heuvel B."/>
            <person name="Benson D."/>
            <person name="Woyke T."/>
        </authorList>
    </citation>
    <scope>NUCLEOTIDE SEQUENCE [LARGE SCALE GENOMIC DNA]</scope>
    <source>
        <strain evidence="9">4085684</strain>
    </source>
</reference>
<keyword evidence="5 6" id="KW-0460">Magnesium</keyword>
<evidence type="ECO:0000256" key="1">
    <source>
        <dbReference type="ARBA" id="ARBA00022649"/>
    </source>
</evidence>
<dbReference type="Gene3D" id="3.40.50.1010">
    <property type="entry name" value="5'-nuclease"/>
    <property type="match status" value="1"/>
</dbReference>
<dbReference type="eggNOG" id="COG1848">
    <property type="taxonomic scope" value="Bacteria"/>
</dbReference>
<dbReference type="GO" id="GO:0016787">
    <property type="term" value="F:hydrolase activity"/>
    <property type="evidence" value="ECO:0007669"/>
    <property type="project" value="UniProtKB-KW"/>
</dbReference>
<gene>
    <name evidence="6" type="primary">vapC</name>
    <name evidence="8" type="ordered locus">FsymDg_2711</name>
</gene>
<evidence type="ECO:0000256" key="3">
    <source>
        <dbReference type="ARBA" id="ARBA00022723"/>
    </source>
</evidence>
<organism evidence="8 9">
    <name type="scientific">Candidatus Protofrankia datiscae</name>
    <dbReference type="NCBI Taxonomy" id="2716812"/>
    <lineage>
        <taxon>Bacteria</taxon>
        <taxon>Bacillati</taxon>
        <taxon>Actinomycetota</taxon>
        <taxon>Actinomycetes</taxon>
        <taxon>Frankiales</taxon>
        <taxon>Frankiaceae</taxon>
        <taxon>Protofrankia</taxon>
    </lineage>
</organism>
<dbReference type="SUPFAM" id="SSF88723">
    <property type="entry name" value="PIN domain-like"/>
    <property type="match status" value="1"/>
</dbReference>
<proteinExistence type="inferred from homology"/>
<dbReference type="Pfam" id="PF01850">
    <property type="entry name" value="PIN"/>
    <property type="match status" value="1"/>
</dbReference>
<evidence type="ECO:0000256" key="2">
    <source>
        <dbReference type="ARBA" id="ARBA00022722"/>
    </source>
</evidence>
<feature type="binding site" evidence="6">
    <location>
        <position position="7"/>
    </location>
    <ligand>
        <name>Mg(2+)</name>
        <dbReference type="ChEBI" id="CHEBI:18420"/>
    </ligand>
</feature>
<dbReference type="CDD" id="cd09854">
    <property type="entry name" value="PIN_VapC-like"/>
    <property type="match status" value="1"/>
</dbReference>
<evidence type="ECO:0000256" key="4">
    <source>
        <dbReference type="ARBA" id="ARBA00022801"/>
    </source>
</evidence>
<feature type="domain" description="PIN" evidence="7">
    <location>
        <begin position="4"/>
        <end position="124"/>
    </location>
</feature>
<evidence type="ECO:0000313" key="8">
    <source>
        <dbReference type="EMBL" id="AEH10059.1"/>
    </source>
</evidence>
<dbReference type="GO" id="GO:0090729">
    <property type="term" value="F:toxin activity"/>
    <property type="evidence" value="ECO:0007669"/>
    <property type="project" value="UniProtKB-KW"/>
</dbReference>
<dbReference type="GO" id="GO:0000287">
    <property type="term" value="F:magnesium ion binding"/>
    <property type="evidence" value="ECO:0007669"/>
    <property type="project" value="UniProtKB-UniRule"/>
</dbReference>
<evidence type="ECO:0000259" key="7">
    <source>
        <dbReference type="Pfam" id="PF01850"/>
    </source>
</evidence>
<sequence>MGAVVLDTSVILALFDPQDALHACSAQAARRRRDAGDVFLLPATVLAELLVGAARRSEEEVATRRRLTTAAFGPPYPVDEAVAVAAALWRARHQSLRLPDALVLATADVVDADTILTGDRRWKGLDSRVEVVQ</sequence>
<evidence type="ECO:0000256" key="5">
    <source>
        <dbReference type="ARBA" id="ARBA00022842"/>
    </source>
</evidence>
<keyword evidence="9" id="KW-1185">Reference proteome</keyword>
<comment type="function">
    <text evidence="6">Toxic component of a toxin-antitoxin (TA) system. An RNase.</text>
</comment>
<evidence type="ECO:0000313" key="9">
    <source>
        <dbReference type="Proteomes" id="UP000001549"/>
    </source>
</evidence>
<comment type="cofactor">
    <cofactor evidence="6">
        <name>Mg(2+)</name>
        <dbReference type="ChEBI" id="CHEBI:18420"/>
    </cofactor>
</comment>
<name>F8B4T6_9ACTN</name>
<dbReference type="HOGENOM" id="CLU_156531_0_0_11"/>
<dbReference type="EMBL" id="CP002801">
    <property type="protein sequence ID" value="AEH10059.1"/>
    <property type="molecule type" value="Genomic_DNA"/>
</dbReference>
<keyword evidence="6" id="KW-0800">Toxin</keyword>
<dbReference type="EC" id="3.1.-.-" evidence="6"/>
<dbReference type="GO" id="GO:0004540">
    <property type="term" value="F:RNA nuclease activity"/>
    <property type="evidence" value="ECO:0007669"/>
    <property type="project" value="InterPro"/>
</dbReference>
<keyword evidence="4 6" id="KW-0378">Hydrolase</keyword>